<dbReference type="AlphaFoldDB" id="A0A8B8K036"/>
<proteinExistence type="predicted"/>
<gene>
    <name evidence="9" type="primary">LOC113850789</name>
</gene>
<dbReference type="GeneID" id="113850789"/>
<dbReference type="Pfam" id="PF00010">
    <property type="entry name" value="HLH"/>
    <property type="match status" value="1"/>
</dbReference>
<dbReference type="InterPro" id="IPR011598">
    <property type="entry name" value="bHLH_dom"/>
</dbReference>
<dbReference type="PANTHER" id="PTHR45959:SF2">
    <property type="entry name" value="BHLH TRANSCRIPTION FACTOR"/>
    <property type="match status" value="1"/>
</dbReference>
<comment type="subcellular location">
    <subcellularLocation>
        <location evidence="1">Nucleus</location>
    </subcellularLocation>
</comment>
<evidence type="ECO:0000256" key="3">
    <source>
        <dbReference type="ARBA" id="ARBA00023163"/>
    </source>
</evidence>
<evidence type="ECO:0000256" key="2">
    <source>
        <dbReference type="ARBA" id="ARBA00023015"/>
    </source>
</evidence>
<reference evidence="8" key="1">
    <citation type="journal article" date="2019" name="Toxins">
        <title>Detection of Abrin-Like and Prepropulchellin-Like Toxin Genes and Transcripts Using Whole Genome Sequencing and Full-Length Transcript Sequencing of Abrus precatorius.</title>
        <authorList>
            <person name="Hovde B.T."/>
            <person name="Daligault H.E."/>
            <person name="Hanschen E.R."/>
            <person name="Kunde Y.A."/>
            <person name="Johnson M.B."/>
            <person name="Starkenburg S.R."/>
            <person name="Johnson S.L."/>
        </authorList>
    </citation>
    <scope>NUCLEOTIDE SEQUENCE [LARGE SCALE GENOMIC DNA]</scope>
</reference>
<dbReference type="InterPro" id="IPR052610">
    <property type="entry name" value="bHLH_transcription_regulator"/>
</dbReference>
<dbReference type="GO" id="GO:0046983">
    <property type="term" value="F:protein dimerization activity"/>
    <property type="evidence" value="ECO:0007669"/>
    <property type="project" value="InterPro"/>
</dbReference>
<dbReference type="KEGG" id="aprc:113850789"/>
<accession>A0A8B8K036</accession>
<dbReference type="Gene3D" id="4.10.280.10">
    <property type="entry name" value="Helix-loop-helix DNA-binding domain"/>
    <property type="match status" value="1"/>
</dbReference>
<keyword evidence="4" id="KW-0539">Nucleus</keyword>
<feature type="region of interest" description="Disordered" evidence="6">
    <location>
        <begin position="124"/>
        <end position="151"/>
    </location>
</feature>
<evidence type="ECO:0000256" key="5">
    <source>
        <dbReference type="SAM" id="Coils"/>
    </source>
</evidence>
<evidence type="ECO:0000256" key="6">
    <source>
        <dbReference type="SAM" id="MobiDB-lite"/>
    </source>
</evidence>
<dbReference type="InterPro" id="IPR036638">
    <property type="entry name" value="HLH_DNA-bd_sf"/>
</dbReference>
<keyword evidence="5" id="KW-0175">Coiled coil</keyword>
<name>A0A8B8K036_ABRPR</name>
<organism evidence="8 9">
    <name type="scientific">Abrus precatorius</name>
    <name type="common">Indian licorice</name>
    <name type="synonym">Glycine abrus</name>
    <dbReference type="NCBI Taxonomy" id="3816"/>
    <lineage>
        <taxon>Eukaryota</taxon>
        <taxon>Viridiplantae</taxon>
        <taxon>Streptophyta</taxon>
        <taxon>Embryophyta</taxon>
        <taxon>Tracheophyta</taxon>
        <taxon>Spermatophyta</taxon>
        <taxon>Magnoliopsida</taxon>
        <taxon>eudicotyledons</taxon>
        <taxon>Gunneridae</taxon>
        <taxon>Pentapetalae</taxon>
        <taxon>rosids</taxon>
        <taxon>fabids</taxon>
        <taxon>Fabales</taxon>
        <taxon>Fabaceae</taxon>
        <taxon>Papilionoideae</taxon>
        <taxon>50 kb inversion clade</taxon>
        <taxon>NPAAA clade</taxon>
        <taxon>indigoferoid/millettioid clade</taxon>
        <taxon>Abreae</taxon>
        <taxon>Abrus</taxon>
    </lineage>
</organism>
<dbReference type="GO" id="GO:0005634">
    <property type="term" value="C:nucleus"/>
    <property type="evidence" value="ECO:0007669"/>
    <property type="project" value="UniProtKB-SubCell"/>
</dbReference>
<dbReference type="SUPFAM" id="SSF47459">
    <property type="entry name" value="HLH, helix-loop-helix DNA-binding domain"/>
    <property type="match status" value="1"/>
</dbReference>
<dbReference type="PROSITE" id="PS50888">
    <property type="entry name" value="BHLH"/>
    <property type="match status" value="1"/>
</dbReference>
<keyword evidence="8" id="KW-1185">Reference proteome</keyword>
<keyword evidence="2" id="KW-0805">Transcription regulation</keyword>
<evidence type="ECO:0000313" key="8">
    <source>
        <dbReference type="Proteomes" id="UP000694853"/>
    </source>
</evidence>
<dbReference type="SMART" id="SM00353">
    <property type="entry name" value="HLH"/>
    <property type="match status" value="1"/>
</dbReference>
<keyword evidence="3" id="KW-0804">Transcription</keyword>
<feature type="coiled-coil region" evidence="5">
    <location>
        <begin position="180"/>
        <end position="207"/>
    </location>
</feature>
<dbReference type="RefSeq" id="XP_027337132.1">
    <property type="nucleotide sequence ID" value="XM_027481331.1"/>
</dbReference>
<dbReference type="OrthoDB" id="690068at2759"/>
<protein>
    <submittedName>
        <fullName evidence="9">Transcription factor bHLH18-like</fullName>
    </submittedName>
</protein>
<evidence type="ECO:0000313" key="9">
    <source>
        <dbReference type="RefSeq" id="XP_027337132.1"/>
    </source>
</evidence>
<evidence type="ECO:0000256" key="1">
    <source>
        <dbReference type="ARBA" id="ARBA00004123"/>
    </source>
</evidence>
<dbReference type="Proteomes" id="UP000694853">
    <property type="component" value="Unplaced"/>
</dbReference>
<evidence type="ECO:0000259" key="7">
    <source>
        <dbReference type="PROSITE" id="PS50888"/>
    </source>
</evidence>
<feature type="domain" description="BHLH" evidence="7">
    <location>
        <begin position="141"/>
        <end position="190"/>
    </location>
</feature>
<dbReference type="PANTHER" id="PTHR45959">
    <property type="entry name" value="BHLH TRANSCRIPTION FACTOR"/>
    <property type="match status" value="1"/>
</dbReference>
<evidence type="ECO:0000256" key="4">
    <source>
        <dbReference type="ARBA" id="ARBA00023242"/>
    </source>
</evidence>
<reference evidence="9" key="2">
    <citation type="submission" date="2025-08" db="UniProtKB">
        <authorList>
            <consortium name="RefSeq"/>
        </authorList>
    </citation>
    <scope>IDENTIFICATION</scope>
    <source>
        <tissue evidence="9">Young leaves</tissue>
    </source>
</reference>
<sequence length="327" mass="37517">MDESCFYSDVMNNFDLFSEHDMFSDLEQELKLENSVGPKPFWNNHSCSNLNEESTTLYSNKGNYSYLEEITGCDNTSLKQHDSPQKPLLASSMSYILSFEDSTAVPNIPKKTCLYHGGENSKEITKEEPCNRKSKTGRGPSQTQNHKMAERKRRENLTKMFMALSAIIPGLKKMDKASILNDAIDYVKYLKKRVKDLEDQNKNKNRKIESIVCFKSSKSINSEDYLSWTFDGLDKPSKKFVKVEARILAKDVFIRVMCEKQKDTIHKLLAKLEAHNLSIVYSNVLPIGNSLLNITSIAQMDHKFNMKMDDLVKLLIEDFSECCNLQQ</sequence>